<keyword evidence="2" id="KW-0663">Pyridoxal phosphate</keyword>
<accession>A0AA39NVJ7</accession>
<keyword evidence="4" id="KW-1185">Reference proteome</keyword>
<sequence>MSVFRPLPFFLSQLVMNTDASPVVGGDVPLGAAVPPDCPHALLCSIPTWTDLIEYLDRKERVLKTLKAAYPRMKLHTFVKQLGKVCADIHGQEDEECLIFPSEKNAKYCQAYIFAHADDAPRPRIVHFNLPVKDGAAVSLLFPDGVPELFAVLFASSAFAHAMSFWIYTGTGISTRLAEQCLSALPMDLIDTSGMTMPLAPRSWRNSEFYKVHKPLESGAEAKSVIRRRFSGIINDGPENIRGVPYVSPDDVYLYSTGMNAIWNVHLMVLHTRSKETKCAALNLLYSHTHDVLENWGPGYHFFSNGSIDDLETLLALEYARNPSQPPISALYLDFPANPLLRSPDVPRLRKLADQYGFPLIVDESVGNFLNIQILPYADIVTCSLTKVFSGLANVMGGACVNLFSPPWCLSHAGMPSSFLLNHASKHYPAFKAYMDTNFEDTYFSEDAICIEANSRDMKWRVRMIDRNAEAIADFCYEDSLKAGSVIKRVLYPKYQMREEYERCWSKATDKPGYGGLLTLSFVSNAAAMAFFDALPCYKAITLGTVFTLAVPFAEAGFHDKLEWAQKNGIDYASVRFSIGMEDLTSLKDGFKAALAKAMVEHAASFA</sequence>
<dbReference type="PANTHER" id="PTHR42699:SF1">
    <property type="entry name" value="CYSTATHIONINE GAMMA-SYNTHASE-RELATED"/>
    <property type="match status" value="1"/>
</dbReference>
<reference evidence="3" key="1">
    <citation type="submission" date="2023-06" db="EMBL/GenBank/DDBJ databases">
        <authorList>
            <consortium name="Lawrence Berkeley National Laboratory"/>
            <person name="Ahrendt S."/>
            <person name="Sahu N."/>
            <person name="Indic B."/>
            <person name="Wong-Bajracharya J."/>
            <person name="Merenyi Z."/>
            <person name="Ke H.-M."/>
            <person name="Monk M."/>
            <person name="Kocsube S."/>
            <person name="Drula E."/>
            <person name="Lipzen A."/>
            <person name="Balint B."/>
            <person name="Henrissat B."/>
            <person name="Andreopoulos B."/>
            <person name="Martin F.M."/>
            <person name="Harder C.B."/>
            <person name="Rigling D."/>
            <person name="Ford K.L."/>
            <person name="Foster G.D."/>
            <person name="Pangilinan J."/>
            <person name="Papanicolaou A."/>
            <person name="Barry K."/>
            <person name="LaButti K."/>
            <person name="Viragh M."/>
            <person name="Koriabine M."/>
            <person name="Yan M."/>
            <person name="Riley R."/>
            <person name="Champramary S."/>
            <person name="Plett K.L."/>
            <person name="Tsai I.J."/>
            <person name="Slot J."/>
            <person name="Sipos G."/>
            <person name="Plett J."/>
            <person name="Nagy L.G."/>
            <person name="Grigoriev I.V."/>
        </authorList>
    </citation>
    <scope>NUCLEOTIDE SEQUENCE</scope>
    <source>
        <strain evidence="3">HWK02</strain>
    </source>
</reference>
<organism evidence="3 4">
    <name type="scientific">Armillaria luteobubalina</name>
    <dbReference type="NCBI Taxonomy" id="153913"/>
    <lineage>
        <taxon>Eukaryota</taxon>
        <taxon>Fungi</taxon>
        <taxon>Dikarya</taxon>
        <taxon>Basidiomycota</taxon>
        <taxon>Agaricomycotina</taxon>
        <taxon>Agaricomycetes</taxon>
        <taxon>Agaricomycetidae</taxon>
        <taxon>Agaricales</taxon>
        <taxon>Marasmiineae</taxon>
        <taxon>Physalacriaceae</taxon>
        <taxon>Armillaria</taxon>
    </lineage>
</organism>
<protein>
    <submittedName>
        <fullName evidence="3">Pyridoxal phosphate-dependent transferase</fullName>
    </submittedName>
</protein>
<dbReference type="InterPro" id="IPR015422">
    <property type="entry name" value="PyrdxlP-dep_Trfase_small"/>
</dbReference>
<dbReference type="Proteomes" id="UP001175228">
    <property type="component" value="Unassembled WGS sequence"/>
</dbReference>
<dbReference type="Gene3D" id="3.90.1150.10">
    <property type="entry name" value="Aspartate Aminotransferase, domain 1"/>
    <property type="match status" value="1"/>
</dbReference>
<evidence type="ECO:0000313" key="4">
    <source>
        <dbReference type="Proteomes" id="UP001175228"/>
    </source>
</evidence>
<dbReference type="InterPro" id="IPR015421">
    <property type="entry name" value="PyrdxlP-dep_Trfase_major"/>
</dbReference>
<dbReference type="InterPro" id="IPR051750">
    <property type="entry name" value="Trans-sulfuration_enzymes"/>
</dbReference>
<dbReference type="GO" id="GO:0019346">
    <property type="term" value="P:transsulfuration"/>
    <property type="evidence" value="ECO:0007669"/>
    <property type="project" value="InterPro"/>
</dbReference>
<dbReference type="SUPFAM" id="SSF53383">
    <property type="entry name" value="PLP-dependent transferases"/>
    <property type="match status" value="1"/>
</dbReference>
<evidence type="ECO:0000256" key="2">
    <source>
        <dbReference type="ARBA" id="ARBA00022898"/>
    </source>
</evidence>
<dbReference type="InterPro" id="IPR015424">
    <property type="entry name" value="PyrdxlP-dep_Trfase"/>
</dbReference>
<dbReference type="InterPro" id="IPR000277">
    <property type="entry name" value="Cys/Met-Metab_PyrdxlP-dep_enz"/>
</dbReference>
<gene>
    <name evidence="3" type="ORF">EDD18DRAFT_1301442</name>
</gene>
<dbReference type="GO" id="GO:0003962">
    <property type="term" value="F:cystathionine gamma-synthase activity"/>
    <property type="evidence" value="ECO:0007669"/>
    <property type="project" value="TreeGrafter"/>
</dbReference>
<comment type="caution">
    <text evidence="3">The sequence shown here is derived from an EMBL/GenBank/DDBJ whole genome shotgun (WGS) entry which is preliminary data.</text>
</comment>
<dbReference type="AlphaFoldDB" id="A0AA39NVJ7"/>
<comment type="cofactor">
    <cofactor evidence="1">
        <name>pyridoxal 5'-phosphate</name>
        <dbReference type="ChEBI" id="CHEBI:597326"/>
    </cofactor>
</comment>
<proteinExistence type="predicted"/>
<name>A0AA39NVJ7_9AGAR</name>
<dbReference type="Gene3D" id="3.40.640.10">
    <property type="entry name" value="Type I PLP-dependent aspartate aminotransferase-like (Major domain)"/>
    <property type="match status" value="1"/>
</dbReference>
<dbReference type="Pfam" id="PF01053">
    <property type="entry name" value="Cys_Met_Meta_PP"/>
    <property type="match status" value="1"/>
</dbReference>
<evidence type="ECO:0000313" key="3">
    <source>
        <dbReference type="EMBL" id="KAK0472675.1"/>
    </source>
</evidence>
<dbReference type="PANTHER" id="PTHR42699">
    <property type="match status" value="1"/>
</dbReference>
<evidence type="ECO:0000256" key="1">
    <source>
        <dbReference type="ARBA" id="ARBA00001933"/>
    </source>
</evidence>
<dbReference type="EMBL" id="JAUEPU010000252">
    <property type="protein sequence ID" value="KAK0472675.1"/>
    <property type="molecule type" value="Genomic_DNA"/>
</dbReference>
<dbReference type="GO" id="GO:0030170">
    <property type="term" value="F:pyridoxal phosphate binding"/>
    <property type="evidence" value="ECO:0007669"/>
    <property type="project" value="InterPro"/>
</dbReference>
<keyword evidence="3" id="KW-0808">Transferase</keyword>